<accession>A0A151NPM4</accession>
<protein>
    <submittedName>
        <fullName evidence="1">Uncharacterized protein</fullName>
    </submittedName>
</protein>
<organism evidence="1 2">
    <name type="scientific">Alligator mississippiensis</name>
    <name type="common">American alligator</name>
    <dbReference type="NCBI Taxonomy" id="8496"/>
    <lineage>
        <taxon>Eukaryota</taxon>
        <taxon>Metazoa</taxon>
        <taxon>Chordata</taxon>
        <taxon>Craniata</taxon>
        <taxon>Vertebrata</taxon>
        <taxon>Euteleostomi</taxon>
        <taxon>Archelosauria</taxon>
        <taxon>Archosauria</taxon>
        <taxon>Crocodylia</taxon>
        <taxon>Alligatoridae</taxon>
        <taxon>Alligatorinae</taxon>
        <taxon>Alligator</taxon>
    </lineage>
</organism>
<reference evidence="1 2" key="1">
    <citation type="journal article" date="2012" name="Genome Biol.">
        <title>Sequencing three crocodilian genomes to illuminate the evolution of archosaurs and amniotes.</title>
        <authorList>
            <person name="St John J.A."/>
            <person name="Braun E.L."/>
            <person name="Isberg S.R."/>
            <person name="Miles L.G."/>
            <person name="Chong A.Y."/>
            <person name="Gongora J."/>
            <person name="Dalzell P."/>
            <person name="Moran C."/>
            <person name="Bed'hom B."/>
            <person name="Abzhanov A."/>
            <person name="Burgess S.C."/>
            <person name="Cooksey A.M."/>
            <person name="Castoe T.A."/>
            <person name="Crawford N.G."/>
            <person name="Densmore L.D."/>
            <person name="Drew J.C."/>
            <person name="Edwards S.V."/>
            <person name="Faircloth B.C."/>
            <person name="Fujita M.K."/>
            <person name="Greenwold M.J."/>
            <person name="Hoffmann F.G."/>
            <person name="Howard J.M."/>
            <person name="Iguchi T."/>
            <person name="Janes D.E."/>
            <person name="Khan S.Y."/>
            <person name="Kohno S."/>
            <person name="de Koning A.J."/>
            <person name="Lance S.L."/>
            <person name="McCarthy F.M."/>
            <person name="McCormack J.E."/>
            <person name="Merchant M.E."/>
            <person name="Peterson D.G."/>
            <person name="Pollock D.D."/>
            <person name="Pourmand N."/>
            <person name="Raney B.J."/>
            <person name="Roessler K.A."/>
            <person name="Sanford J.R."/>
            <person name="Sawyer R.H."/>
            <person name="Schmidt C.J."/>
            <person name="Triplett E.W."/>
            <person name="Tuberville T.D."/>
            <person name="Venegas-Anaya M."/>
            <person name="Howard J.T."/>
            <person name="Jarvis E.D."/>
            <person name="Guillette L.J.Jr."/>
            <person name="Glenn T.C."/>
            <person name="Green R.E."/>
            <person name="Ray D.A."/>
        </authorList>
    </citation>
    <scope>NUCLEOTIDE SEQUENCE [LARGE SCALE GENOMIC DNA]</scope>
    <source>
        <strain evidence="1">KSC_2009_1</strain>
    </source>
</reference>
<evidence type="ECO:0000313" key="1">
    <source>
        <dbReference type="EMBL" id="KYO38787.1"/>
    </source>
</evidence>
<evidence type="ECO:0000313" key="2">
    <source>
        <dbReference type="Proteomes" id="UP000050525"/>
    </source>
</evidence>
<dbReference type="Proteomes" id="UP000050525">
    <property type="component" value="Unassembled WGS sequence"/>
</dbReference>
<keyword evidence="2" id="KW-1185">Reference proteome</keyword>
<proteinExistence type="predicted"/>
<dbReference type="EMBL" id="AKHW03002440">
    <property type="protein sequence ID" value="KYO38787.1"/>
    <property type="molecule type" value="Genomic_DNA"/>
</dbReference>
<dbReference type="AlphaFoldDB" id="A0A151NPM4"/>
<name>A0A151NPM4_ALLMI</name>
<sequence>MVAWAVEATGDDYQVLDTILGLAIDFMPPGASLWPWPHLSPCSHPLPSPTCPLVEVEEQTGQHLLSHPDTAVFFDMVKCLIAYQEKSDLFIWECCQPLLASLEAQRYAVVR</sequence>
<comment type="caution">
    <text evidence="1">The sequence shown here is derived from an EMBL/GenBank/DDBJ whole genome shotgun (WGS) entry which is preliminary data.</text>
</comment>
<gene>
    <name evidence="1" type="ORF">Y1Q_0023468</name>
</gene>